<accession>A0A8C9VVI1</accession>
<sequence>MTSLKLFFVKCSVLSLQDSCIFYPSCANCLSRVERKYRCLKCGLRCAVHRVEYRYRLALSVQRDCRIFQLTVFGSCLNPHFGLSALSLHRYCPAQSKKMEDLQADHVQHLLVKAVENCFIGRCFVFGVKMPGINLDGSRFSGSSFPTSLNGEKISGRFIASKIFLPDSALKSFPVVLYFRRLLNAGKHADLSLSQKSWESARPEHEDSASLNDFECTLASHGRSLLQHSDGDTSACGFFQQTPGLIMSPAAEENFCTTPEGVVRLHKKRKRCRGSFAHGIPLCLSLQYCSSDITRKCKNKNKLDESCLDSSACCVSADESAKSIVVTDFKSSFSLRNPLELSLADGTVIHNALRTVKSSEILQKHPDQYVFDLKAGEIGVVSGGKAMAISNMQNSASKENANSSNVGHISDLNGGVNSYYKKHNSTSESLYDTCAPNGNVSVYAMMSSIDHSRIQETSVEVRASSQLSHIFHVLKRRETGLSLSPSGSLMLKAVPVQPSLREHQNAQRGFSGLENLYNVSADLFCSFEAEENKDMIKASTDPEDISRSFTCCPLLNQNNDGNLVLNLCNVKRNRSSCVSEPGESNSLHFVPFCQSTPISKNLAAVKDFRPWRNEQGQFQGDSIFTKQHLKWCHTCGNKRVDKYQLSYESDSEHLDHVGVKRHCECLFLKEHGSYENVISNTSAERDSVVFDLSEDLFAD</sequence>
<dbReference type="PANTHER" id="PTHR35537:SF1">
    <property type="entry name" value="DNA DAMAGE-INDUCED APOPTOSIS SUPPRESSOR PROTEIN"/>
    <property type="match status" value="1"/>
</dbReference>
<reference evidence="1 2" key="1">
    <citation type="submission" date="2019-04" db="EMBL/GenBank/DDBJ databases">
        <authorList>
            <consortium name="Wellcome Sanger Institute Data Sharing"/>
        </authorList>
    </citation>
    <scope>NUCLEOTIDE SEQUENCE [LARGE SCALE GENOMIC DNA]</scope>
</reference>
<evidence type="ECO:0000313" key="2">
    <source>
        <dbReference type="Proteomes" id="UP000694397"/>
    </source>
</evidence>
<reference evidence="1" key="2">
    <citation type="submission" date="2025-08" db="UniProtKB">
        <authorList>
            <consortium name="Ensembl"/>
        </authorList>
    </citation>
    <scope>IDENTIFICATION</scope>
</reference>
<reference evidence="1" key="3">
    <citation type="submission" date="2025-09" db="UniProtKB">
        <authorList>
            <consortium name="Ensembl"/>
        </authorList>
    </citation>
    <scope>IDENTIFICATION</scope>
</reference>
<dbReference type="Proteomes" id="UP000694397">
    <property type="component" value="Chromosome 6"/>
</dbReference>
<dbReference type="GeneTree" id="ENSGT00940000166008"/>
<dbReference type="InterPro" id="IPR043522">
    <property type="entry name" value="DDIAS"/>
</dbReference>
<dbReference type="AlphaFoldDB" id="A0A8C9VVI1"/>
<protein>
    <recommendedName>
        <fullName evidence="3">DNA damage-induced apoptosis suppressor protein-like</fullName>
    </recommendedName>
</protein>
<gene>
    <name evidence="1" type="primary">ddias</name>
</gene>
<dbReference type="SUPFAM" id="SSF50249">
    <property type="entry name" value="Nucleic acid-binding proteins"/>
    <property type="match status" value="1"/>
</dbReference>
<dbReference type="OrthoDB" id="9948238at2759"/>
<dbReference type="GO" id="GO:1902230">
    <property type="term" value="P:negative regulation of intrinsic apoptotic signaling pathway in response to DNA damage"/>
    <property type="evidence" value="ECO:0007669"/>
    <property type="project" value="InterPro"/>
</dbReference>
<dbReference type="GO" id="GO:0005634">
    <property type="term" value="C:nucleus"/>
    <property type="evidence" value="ECO:0007669"/>
    <property type="project" value="TreeGrafter"/>
</dbReference>
<dbReference type="Gene3D" id="2.40.50.140">
    <property type="entry name" value="Nucleic acid-binding proteins"/>
    <property type="match status" value="1"/>
</dbReference>
<dbReference type="InterPro" id="IPR012340">
    <property type="entry name" value="NA-bd_OB-fold"/>
</dbReference>
<keyword evidence="2" id="KW-1185">Reference proteome</keyword>
<evidence type="ECO:0000313" key="1">
    <source>
        <dbReference type="Ensembl" id="ENSSFOP00015065295.1"/>
    </source>
</evidence>
<proteinExistence type="predicted"/>
<dbReference type="Ensembl" id="ENSSFOT00015051663.1">
    <property type="protein sequence ID" value="ENSSFOP00015065295.1"/>
    <property type="gene ID" value="ENSSFOG00015031602.1"/>
</dbReference>
<name>A0A8C9VVI1_SCLFO</name>
<dbReference type="GO" id="GO:0005737">
    <property type="term" value="C:cytoplasm"/>
    <property type="evidence" value="ECO:0007669"/>
    <property type="project" value="TreeGrafter"/>
</dbReference>
<evidence type="ECO:0008006" key="3">
    <source>
        <dbReference type="Google" id="ProtNLM"/>
    </source>
</evidence>
<dbReference type="PANTHER" id="PTHR35537">
    <property type="entry name" value="DNA DAMAGE-INDUCIBLE APOPTOSIS SUPPRESSOR PROTEIN DDIAS"/>
    <property type="match status" value="1"/>
</dbReference>
<organism evidence="1 2">
    <name type="scientific">Scleropages formosus</name>
    <name type="common">Asian bonytongue</name>
    <name type="synonym">Osteoglossum formosum</name>
    <dbReference type="NCBI Taxonomy" id="113540"/>
    <lineage>
        <taxon>Eukaryota</taxon>
        <taxon>Metazoa</taxon>
        <taxon>Chordata</taxon>
        <taxon>Craniata</taxon>
        <taxon>Vertebrata</taxon>
        <taxon>Euteleostomi</taxon>
        <taxon>Actinopterygii</taxon>
        <taxon>Neopterygii</taxon>
        <taxon>Teleostei</taxon>
        <taxon>Osteoglossocephala</taxon>
        <taxon>Osteoglossomorpha</taxon>
        <taxon>Osteoglossiformes</taxon>
        <taxon>Osteoglossidae</taxon>
        <taxon>Scleropages</taxon>
    </lineage>
</organism>